<dbReference type="Pfam" id="PF00392">
    <property type="entry name" value="GntR"/>
    <property type="match status" value="1"/>
</dbReference>
<dbReference type="SUPFAM" id="SSF46785">
    <property type="entry name" value="Winged helix' DNA-binding domain"/>
    <property type="match status" value="1"/>
</dbReference>
<evidence type="ECO:0000259" key="4">
    <source>
        <dbReference type="PROSITE" id="PS50949"/>
    </source>
</evidence>
<organism evidence="5 6">
    <name type="scientific">Corynebacterium cystitidis DSM 20524</name>
    <dbReference type="NCBI Taxonomy" id="1121357"/>
    <lineage>
        <taxon>Bacteria</taxon>
        <taxon>Bacillati</taxon>
        <taxon>Actinomycetota</taxon>
        <taxon>Actinomycetes</taxon>
        <taxon>Mycobacteriales</taxon>
        <taxon>Corynebacteriaceae</taxon>
        <taxon>Corynebacterium</taxon>
    </lineage>
</organism>
<protein>
    <submittedName>
        <fullName evidence="5">DNA-binding transcriptional regulator, FadR family</fullName>
    </submittedName>
</protein>
<keyword evidence="1" id="KW-0805">Transcription regulation</keyword>
<keyword evidence="3" id="KW-0804">Transcription</keyword>
<dbReference type="PROSITE" id="PS50949">
    <property type="entry name" value="HTH_GNTR"/>
    <property type="match status" value="1"/>
</dbReference>
<dbReference type="STRING" id="1121357.SAMN05661109_01120"/>
<dbReference type="InterPro" id="IPR036390">
    <property type="entry name" value="WH_DNA-bd_sf"/>
</dbReference>
<dbReference type="Gene3D" id="1.20.120.530">
    <property type="entry name" value="GntR ligand-binding domain-like"/>
    <property type="match status" value="1"/>
</dbReference>
<dbReference type="Proteomes" id="UP000198929">
    <property type="component" value="Unassembled WGS sequence"/>
</dbReference>
<dbReference type="AlphaFoldDB" id="A0A1H9SIE7"/>
<proteinExistence type="predicted"/>
<accession>A0A1H9SIE7</accession>
<dbReference type="Pfam" id="PF07729">
    <property type="entry name" value="FCD"/>
    <property type="match status" value="1"/>
</dbReference>
<evidence type="ECO:0000256" key="3">
    <source>
        <dbReference type="ARBA" id="ARBA00023163"/>
    </source>
</evidence>
<dbReference type="Gene3D" id="1.10.10.10">
    <property type="entry name" value="Winged helix-like DNA-binding domain superfamily/Winged helix DNA-binding domain"/>
    <property type="match status" value="1"/>
</dbReference>
<reference evidence="6" key="1">
    <citation type="submission" date="2016-10" db="EMBL/GenBank/DDBJ databases">
        <authorList>
            <person name="Varghese N."/>
            <person name="Submissions S."/>
        </authorList>
    </citation>
    <scope>NUCLEOTIDE SEQUENCE [LARGE SCALE GENOMIC DNA]</scope>
    <source>
        <strain evidence="6">DSM 20524</strain>
    </source>
</reference>
<dbReference type="SUPFAM" id="SSF48008">
    <property type="entry name" value="GntR ligand-binding domain-like"/>
    <property type="match status" value="1"/>
</dbReference>
<gene>
    <name evidence="5" type="ORF">SAMN05661109_01120</name>
</gene>
<dbReference type="GO" id="GO:0003677">
    <property type="term" value="F:DNA binding"/>
    <property type="evidence" value="ECO:0007669"/>
    <property type="project" value="UniProtKB-KW"/>
</dbReference>
<dbReference type="InterPro" id="IPR036388">
    <property type="entry name" value="WH-like_DNA-bd_sf"/>
</dbReference>
<dbReference type="SMART" id="SM00345">
    <property type="entry name" value="HTH_GNTR"/>
    <property type="match status" value="1"/>
</dbReference>
<name>A0A1H9SIE7_9CORY</name>
<evidence type="ECO:0000313" key="6">
    <source>
        <dbReference type="Proteomes" id="UP000198929"/>
    </source>
</evidence>
<dbReference type="EMBL" id="FOGQ01000004">
    <property type="protein sequence ID" value="SER84425.1"/>
    <property type="molecule type" value="Genomic_DNA"/>
</dbReference>
<evidence type="ECO:0000313" key="5">
    <source>
        <dbReference type="EMBL" id="SER84425.1"/>
    </source>
</evidence>
<dbReference type="InterPro" id="IPR000524">
    <property type="entry name" value="Tscrpt_reg_HTH_GntR"/>
</dbReference>
<evidence type="ECO:0000256" key="1">
    <source>
        <dbReference type="ARBA" id="ARBA00023015"/>
    </source>
</evidence>
<dbReference type="PANTHER" id="PTHR43537">
    <property type="entry name" value="TRANSCRIPTIONAL REGULATOR, GNTR FAMILY"/>
    <property type="match status" value="1"/>
</dbReference>
<dbReference type="RefSeq" id="WP_092257438.1">
    <property type="nucleotide sequence ID" value="NZ_CP047199.1"/>
</dbReference>
<dbReference type="GO" id="GO:0003700">
    <property type="term" value="F:DNA-binding transcription factor activity"/>
    <property type="evidence" value="ECO:0007669"/>
    <property type="project" value="InterPro"/>
</dbReference>
<dbReference type="SMART" id="SM00895">
    <property type="entry name" value="FCD"/>
    <property type="match status" value="1"/>
</dbReference>
<dbReference type="PANTHER" id="PTHR43537:SF44">
    <property type="entry name" value="GNTR FAMILY REGULATORY PROTEIN"/>
    <property type="match status" value="1"/>
</dbReference>
<dbReference type="InterPro" id="IPR008920">
    <property type="entry name" value="TF_FadR/GntR_C"/>
</dbReference>
<feature type="domain" description="HTH gntR-type" evidence="4">
    <location>
        <begin position="9"/>
        <end position="76"/>
    </location>
</feature>
<evidence type="ECO:0000256" key="2">
    <source>
        <dbReference type="ARBA" id="ARBA00023125"/>
    </source>
</evidence>
<keyword evidence="2 5" id="KW-0238">DNA-binding</keyword>
<sequence length="236" mass="25541">MPTPESPATPLLTSVLDQLGGEIVAGSIPEGRTFTLQDISARFGISRTVAREAMRALEQLGLVSSSRRVGITVLPQSSWAVFDASVISWRLASDEQRADQLKSLTELRIALEPIAAFNAAKHATRQQADRLIVLAEELRELGSRDRGASEEFLAADKEFHTLIFQASGNEMISALAMSLLHALEGRTRHGLQPDSPVEEAMDLHEDLANAIASGDAEAAEAASREILSEVRRALYA</sequence>
<keyword evidence="6" id="KW-1185">Reference proteome</keyword>
<dbReference type="InterPro" id="IPR011711">
    <property type="entry name" value="GntR_C"/>
</dbReference>